<gene>
    <name evidence="1" type="ORF">EWE74_19640</name>
</gene>
<organism evidence="1 2">
    <name type="scientific">Sphingobacterium corticibacterium</name>
    <dbReference type="NCBI Taxonomy" id="2484746"/>
    <lineage>
        <taxon>Bacteria</taxon>
        <taxon>Pseudomonadati</taxon>
        <taxon>Bacteroidota</taxon>
        <taxon>Sphingobacteriia</taxon>
        <taxon>Sphingobacteriales</taxon>
        <taxon>Sphingobacteriaceae</taxon>
        <taxon>Sphingobacterium</taxon>
    </lineage>
</organism>
<name>A0A4Q6XP54_9SPHI</name>
<evidence type="ECO:0000313" key="2">
    <source>
        <dbReference type="Proteomes" id="UP000292855"/>
    </source>
</evidence>
<dbReference type="Proteomes" id="UP000292855">
    <property type="component" value="Unassembled WGS sequence"/>
</dbReference>
<dbReference type="EMBL" id="SGIT01000006">
    <property type="protein sequence ID" value="RZF57886.1"/>
    <property type="molecule type" value="Genomic_DNA"/>
</dbReference>
<proteinExistence type="predicted"/>
<dbReference type="RefSeq" id="WP_130143373.1">
    <property type="nucleotide sequence ID" value="NZ_SGIT01000006.1"/>
</dbReference>
<keyword evidence="2" id="KW-1185">Reference proteome</keyword>
<reference evidence="1 2" key="1">
    <citation type="submission" date="2019-02" db="EMBL/GenBank/DDBJ databases">
        <authorList>
            <person name="Li Y."/>
        </authorList>
    </citation>
    <scope>NUCLEOTIDE SEQUENCE [LARGE SCALE GENOMIC DNA]</scope>
    <source>
        <strain evidence="1 2">30C10-4-7</strain>
    </source>
</reference>
<dbReference type="OrthoDB" id="708432at2"/>
<protein>
    <submittedName>
        <fullName evidence="1">Uncharacterized protein</fullName>
    </submittedName>
</protein>
<dbReference type="AlphaFoldDB" id="A0A4Q6XP54"/>
<evidence type="ECO:0000313" key="1">
    <source>
        <dbReference type="EMBL" id="RZF57886.1"/>
    </source>
</evidence>
<accession>A0A4Q6XP54</accession>
<sequence>MDTRYIPLLHNAKEITEEDYDPKIKIQTFWAKYGVNHSRLHILNLFLFYKGETELQEPLSIEGMERFSQDVMGLLMAYYVAHQEKINLDDIKIPVEETPEKNGNKGFFSDTLYTILGLYHLEQKLNR</sequence>
<comment type="caution">
    <text evidence="1">The sequence shown here is derived from an EMBL/GenBank/DDBJ whole genome shotgun (WGS) entry which is preliminary data.</text>
</comment>